<name>A0A2R8B5N6_9RHOB</name>
<protein>
    <submittedName>
        <fullName evidence="1">Uncharacterized protein</fullName>
    </submittedName>
</protein>
<dbReference type="EMBL" id="OMOQ01000001">
    <property type="protein sequence ID" value="SPH17958.1"/>
    <property type="molecule type" value="Genomic_DNA"/>
</dbReference>
<dbReference type="AlphaFoldDB" id="A0A2R8B5N6"/>
<sequence>MSLFDVTSHAPAQTSGRPMIAGFFASVSAGLSGVLRAVEREEAKPDPREFDPNYLRDIDMQVDF</sequence>
<keyword evidence="2" id="KW-1185">Reference proteome</keyword>
<reference evidence="1 2" key="1">
    <citation type="submission" date="2018-03" db="EMBL/GenBank/DDBJ databases">
        <authorList>
            <person name="Keele B.F."/>
        </authorList>
    </citation>
    <scope>NUCLEOTIDE SEQUENCE [LARGE SCALE GENOMIC DNA]</scope>
    <source>
        <strain evidence="1 2">CECT 8626</strain>
    </source>
</reference>
<dbReference type="RefSeq" id="WP_108852346.1">
    <property type="nucleotide sequence ID" value="NZ_OMOQ01000001.1"/>
</dbReference>
<organism evidence="1 2">
    <name type="scientific">Albidovulum aquaemixtae</name>
    <dbReference type="NCBI Taxonomy" id="1542388"/>
    <lineage>
        <taxon>Bacteria</taxon>
        <taxon>Pseudomonadati</taxon>
        <taxon>Pseudomonadota</taxon>
        <taxon>Alphaproteobacteria</taxon>
        <taxon>Rhodobacterales</taxon>
        <taxon>Paracoccaceae</taxon>
        <taxon>Albidovulum</taxon>
    </lineage>
</organism>
<accession>A0A2R8B5N6</accession>
<dbReference type="Proteomes" id="UP000244924">
    <property type="component" value="Unassembled WGS sequence"/>
</dbReference>
<evidence type="ECO:0000313" key="2">
    <source>
        <dbReference type="Proteomes" id="UP000244924"/>
    </source>
</evidence>
<evidence type="ECO:0000313" key="1">
    <source>
        <dbReference type="EMBL" id="SPH17958.1"/>
    </source>
</evidence>
<proteinExistence type="predicted"/>
<gene>
    <name evidence="1" type="ORF">DEA8626_01487</name>
</gene>